<dbReference type="PANTHER" id="PTHR31973:SF187">
    <property type="entry name" value="MUTATOR TRANSPOSASE MUDRA PROTEIN"/>
    <property type="match status" value="1"/>
</dbReference>
<evidence type="ECO:0000256" key="4">
    <source>
        <dbReference type="PROSITE-ProRule" id="PRU00325"/>
    </source>
</evidence>
<name>A0AAQ3WU48_PASNO</name>
<evidence type="ECO:0000256" key="2">
    <source>
        <dbReference type="ARBA" id="ARBA00022771"/>
    </source>
</evidence>
<dbReference type="InterPro" id="IPR018289">
    <property type="entry name" value="MULE_transposase_dom"/>
</dbReference>
<accession>A0AAQ3WU48</accession>
<feature type="region of interest" description="Disordered" evidence="5">
    <location>
        <begin position="990"/>
        <end position="1023"/>
    </location>
</feature>
<dbReference type="InterPro" id="IPR006564">
    <property type="entry name" value="Znf_PMZ"/>
</dbReference>
<evidence type="ECO:0000256" key="5">
    <source>
        <dbReference type="SAM" id="MobiDB-lite"/>
    </source>
</evidence>
<organism evidence="7 8">
    <name type="scientific">Paspalum notatum var. saurae</name>
    <dbReference type="NCBI Taxonomy" id="547442"/>
    <lineage>
        <taxon>Eukaryota</taxon>
        <taxon>Viridiplantae</taxon>
        <taxon>Streptophyta</taxon>
        <taxon>Embryophyta</taxon>
        <taxon>Tracheophyta</taxon>
        <taxon>Spermatophyta</taxon>
        <taxon>Magnoliopsida</taxon>
        <taxon>Liliopsida</taxon>
        <taxon>Poales</taxon>
        <taxon>Poaceae</taxon>
        <taxon>PACMAD clade</taxon>
        <taxon>Panicoideae</taxon>
        <taxon>Andropogonodae</taxon>
        <taxon>Paspaleae</taxon>
        <taxon>Paspalinae</taxon>
        <taxon>Paspalum</taxon>
    </lineage>
</organism>
<dbReference type="Pfam" id="PF26130">
    <property type="entry name" value="PB1-like"/>
    <property type="match status" value="1"/>
</dbReference>
<dbReference type="SMART" id="SM00575">
    <property type="entry name" value="ZnF_PMZ"/>
    <property type="match status" value="1"/>
</dbReference>
<feature type="compositionally biased region" description="Polar residues" evidence="5">
    <location>
        <begin position="863"/>
        <end position="874"/>
    </location>
</feature>
<dbReference type="EMBL" id="CP144749">
    <property type="protein sequence ID" value="WVZ73586.1"/>
    <property type="molecule type" value="Genomic_DNA"/>
</dbReference>
<evidence type="ECO:0000256" key="3">
    <source>
        <dbReference type="ARBA" id="ARBA00022833"/>
    </source>
</evidence>
<evidence type="ECO:0000313" key="8">
    <source>
        <dbReference type="Proteomes" id="UP001341281"/>
    </source>
</evidence>
<dbReference type="PROSITE" id="PS50966">
    <property type="entry name" value="ZF_SWIM"/>
    <property type="match status" value="1"/>
</dbReference>
<evidence type="ECO:0000256" key="1">
    <source>
        <dbReference type="ARBA" id="ARBA00022723"/>
    </source>
</evidence>
<sequence length="1023" mass="114675">MGKPAAHPYEDALGACTRSGSSQMDDQEMLAVRFHYGGEFFFDGKKMHYLGGSEGSSYIERDLISLPEITGHLKDHGVDVDGVLLHWLRPGTDLGDGLRVLHDDSVCLAMSDHIKGSGVAEVFVESTKVQLETPDEDSSDEVQYIGENRINAIQPAPIKIEECQQLQISSKVGESDSSSDSEYLPSGFCSSEDDDEAKEIEKNFKEFKVKCKAQELKSLDDVVFTSAPQIEIAQPDMELIGGCDLVDGNSTAYGDSSGGEDESFEECSGEEVIGKEENFDRFDRKADIPDFSLGMKFSGKKEFKEAIVKYGLATRRVLKFIKDEGDRVRVIRDWPMCPWVCLLKKTSLVDSWLVTSLKDEHTCPQRRDNKLVIARRIADRFESLIRANPSWSLHHLQATIQREMFANVSISKCKRAKSLVMARWLDKVQGEYSKVFDYQEELLRSNPGSTVVVKMDPEFNVPVFQRFYVCLDACKKGFLAGCRKVIGLDGCFFKGACSGVMLCAIGKDANNQIYPIAWAVVEMETNDTWDWFTYLLCRDLQTEDGEGWVVISDQQKGILKAVQAWLPNAEHRNCARHIYANWRKKFKKKEYQKMFWKCAKASCISLFNIARAELAEKKPQGAQAITNTDPHHWSRAWMKLGANCDSVDNNFCESFNKWIVEPRHLPIISMLEAIRCKVMIRIHDMATKASRWQQAICPNILKKLQNFVNSSAYCQAICCGRDQYEVQHNDHRWSVDLDKKTCSCRYWQLSGLPCPHAISCIYYKTNILDDYIASCYTVDAFKKTYAHFLQPVEGMQNWRSSEMGKPLAPKQLKMPGRPRKERKREPHEKPKKGTRLSKRGTVIRCKKCKQVGHNRSTCERRTNSNTGTSNMAASSNTVPVTAANALIPLQVSQQSATALGKRKAPSSSSSRDVSAHKNRKKNSSSEVAYSERTKTVSVETPTMSTQKIVRTSAQGRVATIPGGTASINLEATVPSSLDRANVSIQVTSGTASAQVKAQGPSSKKPASKTSRRLPHLLQSPDTL</sequence>
<keyword evidence="3" id="KW-0862">Zinc</keyword>
<dbReference type="Pfam" id="PF10551">
    <property type="entry name" value="MULE"/>
    <property type="match status" value="1"/>
</dbReference>
<feature type="domain" description="SWIM-type" evidence="6">
    <location>
        <begin position="724"/>
        <end position="765"/>
    </location>
</feature>
<feature type="region of interest" description="Disordered" evidence="5">
    <location>
        <begin position="896"/>
        <end position="943"/>
    </location>
</feature>
<dbReference type="AlphaFoldDB" id="A0AAQ3WU48"/>
<evidence type="ECO:0000313" key="7">
    <source>
        <dbReference type="EMBL" id="WVZ73586.1"/>
    </source>
</evidence>
<keyword evidence="2 4" id="KW-0863">Zinc-finger</keyword>
<feature type="compositionally biased region" description="Polar residues" evidence="5">
    <location>
        <begin position="990"/>
        <end position="1001"/>
    </location>
</feature>
<reference evidence="7 8" key="1">
    <citation type="submission" date="2024-02" db="EMBL/GenBank/DDBJ databases">
        <title>High-quality chromosome-scale genome assembly of Pensacola bahiagrass (Paspalum notatum Flugge var. saurae).</title>
        <authorList>
            <person name="Vega J.M."/>
            <person name="Podio M."/>
            <person name="Orjuela J."/>
            <person name="Siena L.A."/>
            <person name="Pessino S.C."/>
            <person name="Combes M.C."/>
            <person name="Mariac C."/>
            <person name="Albertini E."/>
            <person name="Pupilli F."/>
            <person name="Ortiz J.P.A."/>
            <person name="Leblanc O."/>
        </authorList>
    </citation>
    <scope>NUCLEOTIDE SEQUENCE [LARGE SCALE GENOMIC DNA]</scope>
    <source>
        <strain evidence="7">R1</strain>
        <tissue evidence="7">Leaf</tissue>
    </source>
</reference>
<feature type="region of interest" description="Disordered" evidence="5">
    <location>
        <begin position="169"/>
        <end position="193"/>
    </location>
</feature>
<dbReference type="GO" id="GO:0008270">
    <property type="term" value="F:zinc ion binding"/>
    <property type="evidence" value="ECO:0007669"/>
    <property type="project" value="UniProtKB-KW"/>
</dbReference>
<feature type="region of interest" description="Disordered" evidence="5">
    <location>
        <begin position="853"/>
        <end position="874"/>
    </location>
</feature>
<dbReference type="InterPro" id="IPR007527">
    <property type="entry name" value="Znf_SWIM"/>
</dbReference>
<dbReference type="PANTHER" id="PTHR31973">
    <property type="entry name" value="POLYPROTEIN, PUTATIVE-RELATED"/>
    <property type="match status" value="1"/>
</dbReference>
<dbReference type="Pfam" id="PF04434">
    <property type="entry name" value="SWIM"/>
    <property type="match status" value="1"/>
</dbReference>
<protein>
    <recommendedName>
        <fullName evidence="6">SWIM-type domain-containing protein</fullName>
    </recommendedName>
</protein>
<keyword evidence="1" id="KW-0479">Metal-binding</keyword>
<keyword evidence="8" id="KW-1185">Reference proteome</keyword>
<feature type="region of interest" description="Disordered" evidence="5">
    <location>
        <begin position="800"/>
        <end position="839"/>
    </location>
</feature>
<proteinExistence type="predicted"/>
<gene>
    <name evidence="7" type="ORF">U9M48_021874</name>
</gene>
<feature type="compositionally biased region" description="Basic residues" evidence="5">
    <location>
        <begin position="829"/>
        <end position="838"/>
    </location>
</feature>
<feature type="compositionally biased region" description="Basic residues" evidence="5">
    <location>
        <begin position="1005"/>
        <end position="1014"/>
    </location>
</feature>
<dbReference type="Proteomes" id="UP001341281">
    <property type="component" value="Chromosome 05"/>
</dbReference>
<evidence type="ECO:0000259" key="6">
    <source>
        <dbReference type="PROSITE" id="PS50966"/>
    </source>
</evidence>
<dbReference type="InterPro" id="IPR058594">
    <property type="entry name" value="PB1-like_dom_pln"/>
</dbReference>